<feature type="compositionally biased region" description="Polar residues" evidence="1">
    <location>
        <begin position="368"/>
        <end position="384"/>
    </location>
</feature>
<evidence type="ECO:0000313" key="2">
    <source>
        <dbReference type="EMBL" id="KAF9470721.1"/>
    </source>
</evidence>
<proteinExistence type="predicted"/>
<feature type="compositionally biased region" description="Polar residues" evidence="1">
    <location>
        <begin position="347"/>
        <end position="359"/>
    </location>
</feature>
<comment type="caution">
    <text evidence="2">The sequence shown here is derived from an EMBL/GenBank/DDBJ whole genome shotgun (WGS) entry which is preliminary data.</text>
</comment>
<feature type="compositionally biased region" description="Polar residues" evidence="1">
    <location>
        <begin position="502"/>
        <end position="523"/>
    </location>
</feature>
<keyword evidence="3" id="KW-1185">Reference proteome</keyword>
<dbReference type="AlphaFoldDB" id="A0A9P6CL49"/>
<name>A0A9P6CL49_9AGAR</name>
<sequence length="752" mass="82751">MVNPGAFRGARKEFLMREKENYSAGVAGGYAADALAQIQRRYFKRFPIDLPHDEDPPASILESIDDDAADPVPEVVEPDPQRLTIEEFAAALEQIEARRKLLHFRKGQIKRWLAYQHMKDNDIDSKESGAYNPYHSLLTRLTGKELDLEEQRQWKLLAIEEHNELMKQYKKDLQLAKTPSCAPEDRQRCIQGLVRFMQPILDMVTDCTGWTTTFMAGGPEPAQDGQLNILRHVSLILMHSGTTAGDIKMNFGRAERERFKKYFVPIFGSFLQQCFTPEECRARALPKEEGYIPMSALEFDMDSVVLSPYDASVPLPPIGGISFPATAAAADRSRSKSSEPSRVLNIPTFNPHVNPTPSDNIRVIRPSPASSALTGQNVVGQGVTSPRGAPIRSPVPSQPPSPTPSRPPSPIHSPVLSPSIPSQALSPLTQSLPPSQEPGECQTLAQPLTPSQELGQSQTLESISVPPSVSSPPVEPLSPSQNITLSPVSPLSSDSPSPEGTVVSQTTSQCTIVASSEQCSTQNDRSEAVTDTMAEKSGRAQGRRRLRSSASSGDLIPSNDQQTKRCKTTKDTSIVAPSTSATIAGPVRAPNDAPDWFKNALSMLNASDLGPEWQDLVGKWATFEAEEHYKQGPKLGNLHRPVSIKDWIQRGRSPTWRPVIVKPSNYGKEYMRWWTSLQPPWRLSSRGLIIFTATEGDWEALRRPGVNGLLSVLGSLFHWGTALQADRKPIKNAQWIAAVRDCSVALVNLLQH</sequence>
<feature type="compositionally biased region" description="Basic and acidic residues" evidence="1">
    <location>
        <begin position="524"/>
        <end position="538"/>
    </location>
</feature>
<feature type="compositionally biased region" description="Pro residues" evidence="1">
    <location>
        <begin position="396"/>
        <end position="411"/>
    </location>
</feature>
<feature type="compositionally biased region" description="Polar residues" evidence="1">
    <location>
        <begin position="419"/>
        <end position="434"/>
    </location>
</feature>
<dbReference type="OrthoDB" id="3059271at2759"/>
<dbReference type="Proteomes" id="UP000807469">
    <property type="component" value="Unassembled WGS sequence"/>
</dbReference>
<feature type="region of interest" description="Disordered" evidence="1">
    <location>
        <begin position="331"/>
        <end position="571"/>
    </location>
</feature>
<reference evidence="2" key="1">
    <citation type="submission" date="2020-11" db="EMBL/GenBank/DDBJ databases">
        <authorList>
            <consortium name="DOE Joint Genome Institute"/>
            <person name="Ahrendt S."/>
            <person name="Riley R."/>
            <person name="Andreopoulos W."/>
            <person name="Labutti K."/>
            <person name="Pangilinan J."/>
            <person name="Ruiz-Duenas F.J."/>
            <person name="Barrasa J.M."/>
            <person name="Sanchez-Garcia M."/>
            <person name="Camarero S."/>
            <person name="Miyauchi S."/>
            <person name="Serrano A."/>
            <person name="Linde D."/>
            <person name="Babiker R."/>
            <person name="Drula E."/>
            <person name="Ayuso-Fernandez I."/>
            <person name="Pacheco R."/>
            <person name="Padilla G."/>
            <person name="Ferreira P."/>
            <person name="Barriuso J."/>
            <person name="Kellner H."/>
            <person name="Castanera R."/>
            <person name="Alfaro M."/>
            <person name="Ramirez L."/>
            <person name="Pisabarro A.G."/>
            <person name="Kuo A."/>
            <person name="Tritt A."/>
            <person name="Lipzen A."/>
            <person name="He G."/>
            <person name="Yan M."/>
            <person name="Ng V."/>
            <person name="Cullen D."/>
            <person name="Martin F."/>
            <person name="Rosso M.-N."/>
            <person name="Henrissat B."/>
            <person name="Hibbett D."/>
            <person name="Martinez A.T."/>
            <person name="Grigoriev I.V."/>
        </authorList>
    </citation>
    <scope>NUCLEOTIDE SEQUENCE</scope>
    <source>
        <strain evidence="2">CIRM-BRFM 674</strain>
    </source>
</reference>
<evidence type="ECO:0000256" key="1">
    <source>
        <dbReference type="SAM" id="MobiDB-lite"/>
    </source>
</evidence>
<feature type="compositionally biased region" description="Low complexity" evidence="1">
    <location>
        <begin position="477"/>
        <end position="498"/>
    </location>
</feature>
<feature type="compositionally biased region" description="Polar residues" evidence="1">
    <location>
        <begin position="443"/>
        <end position="459"/>
    </location>
</feature>
<accession>A0A9P6CL49</accession>
<evidence type="ECO:0000313" key="3">
    <source>
        <dbReference type="Proteomes" id="UP000807469"/>
    </source>
</evidence>
<dbReference type="EMBL" id="MU155867">
    <property type="protein sequence ID" value="KAF9470721.1"/>
    <property type="molecule type" value="Genomic_DNA"/>
</dbReference>
<organism evidence="2 3">
    <name type="scientific">Pholiota conissans</name>
    <dbReference type="NCBI Taxonomy" id="109636"/>
    <lineage>
        <taxon>Eukaryota</taxon>
        <taxon>Fungi</taxon>
        <taxon>Dikarya</taxon>
        <taxon>Basidiomycota</taxon>
        <taxon>Agaricomycotina</taxon>
        <taxon>Agaricomycetes</taxon>
        <taxon>Agaricomycetidae</taxon>
        <taxon>Agaricales</taxon>
        <taxon>Agaricineae</taxon>
        <taxon>Strophariaceae</taxon>
        <taxon>Pholiota</taxon>
    </lineage>
</organism>
<protein>
    <submittedName>
        <fullName evidence="2">Uncharacterized protein</fullName>
    </submittedName>
</protein>
<gene>
    <name evidence="2" type="ORF">BDN70DRAFT_939475</name>
</gene>